<dbReference type="PROSITE" id="PS51271">
    <property type="entry name" value="WAPL"/>
    <property type="match status" value="1"/>
</dbReference>
<evidence type="ECO:0000259" key="1">
    <source>
        <dbReference type="PROSITE" id="PS51271"/>
    </source>
</evidence>
<protein>
    <recommendedName>
        <fullName evidence="1">WAPL domain-containing protein</fullName>
    </recommendedName>
</protein>
<gene>
    <name evidence="2" type="ORF">GSOID_T00026672001</name>
</gene>
<sequence>RMSMQKQENLRIIMDVLNDEMDELKRIHDGDVSMAMSKTTLDAEFGEDIKGMSEDEQQQLGKMVNKADAHVKGCMTVAYCAIMVAKLIQANQFILDDVREYLADGAIKYSIQCFDEVDNILKLSGKEDDVSAQYMKEARAIFATNNLN</sequence>
<dbReference type="InterPro" id="IPR012502">
    <property type="entry name" value="WAPL_dom"/>
</dbReference>
<reference evidence="2" key="1">
    <citation type="journal article" date="2010" name="Science">
        <title>Plasticity of animal genome architecture unmasked by rapid evolution of a pelagic tunicate.</title>
        <authorList>
            <person name="Denoeud F."/>
            <person name="Henriet S."/>
            <person name="Mungpakdee S."/>
            <person name="Aury J.M."/>
            <person name="Da Silva C."/>
            <person name="Brinkmann H."/>
            <person name="Mikhaleva J."/>
            <person name="Olsen L.C."/>
            <person name="Jubin C."/>
            <person name="Canestro C."/>
            <person name="Bouquet J.M."/>
            <person name="Danks G."/>
            <person name="Poulain J."/>
            <person name="Campsteijn C."/>
            <person name="Adamski M."/>
            <person name="Cross I."/>
            <person name="Yadetie F."/>
            <person name="Muffato M."/>
            <person name="Louis A."/>
            <person name="Butcher S."/>
            <person name="Tsagkogeorga G."/>
            <person name="Konrad A."/>
            <person name="Singh S."/>
            <person name="Jensen M.F."/>
            <person name="Cong E.H."/>
            <person name="Eikeseth-Otteraa H."/>
            <person name="Noel B."/>
            <person name="Anthouard V."/>
            <person name="Porcel B.M."/>
            <person name="Kachouri-Lafond R."/>
            <person name="Nishino A."/>
            <person name="Ugolini M."/>
            <person name="Chourrout P."/>
            <person name="Nishida H."/>
            <person name="Aasland R."/>
            <person name="Huzurbazar S."/>
            <person name="Westhof E."/>
            <person name="Delsuc F."/>
            <person name="Lehrach H."/>
            <person name="Reinhardt R."/>
            <person name="Weissenbach J."/>
            <person name="Roy S.W."/>
            <person name="Artiguenave F."/>
            <person name="Postlethwait J.H."/>
            <person name="Manak J.R."/>
            <person name="Thompson E.M."/>
            <person name="Jaillon O."/>
            <person name="Du Pasquier L."/>
            <person name="Boudinot P."/>
            <person name="Liberles D.A."/>
            <person name="Volff J.N."/>
            <person name="Philippe H."/>
            <person name="Lenhard B."/>
            <person name="Roest Crollius H."/>
            <person name="Wincker P."/>
            <person name="Chourrout D."/>
        </authorList>
    </citation>
    <scope>NUCLEOTIDE SEQUENCE [LARGE SCALE GENOMIC DNA]</scope>
</reference>
<name>E4Z5F9_OIKDI</name>
<dbReference type="EMBL" id="FN657657">
    <property type="protein sequence ID" value="CBY42937.1"/>
    <property type="molecule type" value="Genomic_DNA"/>
</dbReference>
<feature type="domain" description="WAPL" evidence="1">
    <location>
        <begin position="1"/>
        <end position="124"/>
    </location>
</feature>
<evidence type="ECO:0000313" key="2">
    <source>
        <dbReference type="EMBL" id="CBY42937.1"/>
    </source>
</evidence>
<feature type="non-terminal residue" evidence="2">
    <location>
        <position position="1"/>
    </location>
</feature>
<organism evidence="2">
    <name type="scientific">Oikopleura dioica</name>
    <name type="common">Tunicate</name>
    <dbReference type="NCBI Taxonomy" id="34765"/>
    <lineage>
        <taxon>Eukaryota</taxon>
        <taxon>Metazoa</taxon>
        <taxon>Chordata</taxon>
        <taxon>Tunicata</taxon>
        <taxon>Appendicularia</taxon>
        <taxon>Copelata</taxon>
        <taxon>Oikopleuridae</taxon>
        <taxon>Oikopleura</taxon>
    </lineage>
</organism>
<proteinExistence type="predicted"/>
<accession>E4Z5F9</accession>
<dbReference type="AlphaFoldDB" id="E4Z5F9"/>
<dbReference type="Proteomes" id="UP000011014">
    <property type="component" value="Unassembled WGS sequence"/>
</dbReference>